<comment type="caution">
    <text evidence="1">The sequence shown here is derived from an EMBL/GenBank/DDBJ whole genome shotgun (WGS) entry which is preliminary data.</text>
</comment>
<protein>
    <submittedName>
        <fullName evidence="1">Uncharacterized protein</fullName>
    </submittedName>
</protein>
<dbReference type="EMBL" id="MGDI01000011">
    <property type="protein sequence ID" value="OGL54550.1"/>
    <property type="molecule type" value="Genomic_DNA"/>
</dbReference>
<gene>
    <name evidence="1" type="ORF">A3G31_10370</name>
</gene>
<dbReference type="Proteomes" id="UP000178082">
    <property type="component" value="Unassembled WGS sequence"/>
</dbReference>
<proteinExistence type="predicted"/>
<dbReference type="AlphaFoldDB" id="A0A1F7SL95"/>
<dbReference type="STRING" id="1817883.A3G31_10370"/>
<accession>A0A1F7SL95</accession>
<evidence type="ECO:0000313" key="1">
    <source>
        <dbReference type="EMBL" id="OGL54550.1"/>
    </source>
</evidence>
<name>A0A1F7SL95_9BACT</name>
<reference evidence="1 2" key="1">
    <citation type="journal article" date="2016" name="Nat. Commun.">
        <title>Thousands of microbial genomes shed light on interconnected biogeochemical processes in an aquifer system.</title>
        <authorList>
            <person name="Anantharaman K."/>
            <person name="Brown C.T."/>
            <person name="Hug L.A."/>
            <person name="Sharon I."/>
            <person name="Castelle C.J."/>
            <person name="Probst A.J."/>
            <person name="Thomas B.C."/>
            <person name="Singh A."/>
            <person name="Wilkins M.J."/>
            <person name="Karaoz U."/>
            <person name="Brodie E.L."/>
            <person name="Williams K.H."/>
            <person name="Hubbard S.S."/>
            <person name="Banfield J.F."/>
        </authorList>
    </citation>
    <scope>NUCLEOTIDE SEQUENCE [LARGE SCALE GENOMIC DNA]</scope>
</reference>
<sequence length="228" mass="25244">MFTLERKRHYKKYLIVILTALMFVSASSVKADVFEVISASLFFSDDENKFTVKGNIDIGSIDLTANDVVFEVGSYNETIDAGSFAKSGNRYLYEGEPDDSGIKKIVIDLKAKTFSINASGADISGTRNPVEISIMVGDSFYECASVNMKEKETEEVEIWSFNGKSEKCDNSSDFDDVTEVQSETRTIDTIPTTTTTTSVAITTTTTTSTTTFPAEKKEKTKKRTCLFF</sequence>
<evidence type="ECO:0000313" key="2">
    <source>
        <dbReference type="Proteomes" id="UP000178082"/>
    </source>
</evidence>
<organism evidence="1 2">
    <name type="scientific">Candidatus Schekmanbacteria bacterium RIFCSPLOWO2_12_FULL_38_15</name>
    <dbReference type="NCBI Taxonomy" id="1817883"/>
    <lineage>
        <taxon>Bacteria</taxon>
        <taxon>Candidatus Schekmaniibacteriota</taxon>
    </lineage>
</organism>